<dbReference type="AlphaFoldDB" id="A0A1C6TH59"/>
<dbReference type="RefSeq" id="WP_091654306.1">
    <property type="nucleotide sequence ID" value="NZ_FMHW01000002.1"/>
</dbReference>
<name>A0A1C6TH59_9ACTN</name>
<keyword evidence="4" id="KW-1185">Reference proteome</keyword>
<dbReference type="EMBL" id="FMHW01000002">
    <property type="protein sequence ID" value="SCL41064.1"/>
    <property type="molecule type" value="Genomic_DNA"/>
</dbReference>
<proteinExistence type="predicted"/>
<gene>
    <name evidence="3" type="ORF">GA0074692_6124</name>
</gene>
<protein>
    <recommendedName>
        <fullName evidence="2">DUF4253 domain-containing protein</fullName>
    </recommendedName>
</protein>
<feature type="domain" description="DUF4253" evidence="2">
    <location>
        <begin position="152"/>
        <end position="260"/>
    </location>
</feature>
<dbReference type="Proteomes" id="UP000198959">
    <property type="component" value="Unassembled WGS sequence"/>
</dbReference>
<dbReference type="Pfam" id="PF14062">
    <property type="entry name" value="DUF4253"/>
    <property type="match status" value="1"/>
</dbReference>
<feature type="region of interest" description="Disordered" evidence="1">
    <location>
        <begin position="99"/>
        <end position="134"/>
    </location>
</feature>
<reference evidence="4" key="1">
    <citation type="submission" date="2016-06" db="EMBL/GenBank/DDBJ databases">
        <authorList>
            <person name="Varghese N."/>
            <person name="Submissions Spin"/>
        </authorList>
    </citation>
    <scope>NUCLEOTIDE SEQUENCE [LARGE SCALE GENOMIC DNA]</scope>
    <source>
        <strain evidence="4">DSM 43817</strain>
    </source>
</reference>
<evidence type="ECO:0000313" key="4">
    <source>
        <dbReference type="Proteomes" id="UP000198959"/>
    </source>
</evidence>
<dbReference type="OrthoDB" id="7839592at2"/>
<dbReference type="STRING" id="145854.GA0074692_6124"/>
<evidence type="ECO:0000256" key="1">
    <source>
        <dbReference type="SAM" id="MobiDB-lite"/>
    </source>
</evidence>
<evidence type="ECO:0000259" key="2">
    <source>
        <dbReference type="Pfam" id="PF14062"/>
    </source>
</evidence>
<dbReference type="InterPro" id="IPR025349">
    <property type="entry name" value="DUF4253"/>
</dbReference>
<feature type="compositionally biased region" description="Low complexity" evidence="1">
    <location>
        <begin position="112"/>
        <end position="134"/>
    </location>
</feature>
<evidence type="ECO:0000313" key="3">
    <source>
        <dbReference type="EMBL" id="SCL41064.1"/>
    </source>
</evidence>
<organism evidence="3 4">
    <name type="scientific">Micromonospora pallida</name>
    <dbReference type="NCBI Taxonomy" id="145854"/>
    <lineage>
        <taxon>Bacteria</taxon>
        <taxon>Bacillati</taxon>
        <taxon>Actinomycetota</taxon>
        <taxon>Actinomycetes</taxon>
        <taxon>Micromonosporales</taxon>
        <taxon>Micromonosporaceae</taxon>
        <taxon>Micromonospora</taxon>
    </lineage>
</organism>
<sequence length="260" mass="28059">MITDLPRLVDALPAGMLPPGRLVTPEDGGPPPYWLSDAPVEPALWARLRSQHPESGLWPLVLSGLSLEENRPWVDGEVRPARMSSPDRHDPAELLAGWWDRGQSDDDDPEAAEATAPFGVDWPGPAESGEPAGPAEEFADEYVDFLADGKARLGLVPAARGADALVVTGWTGPTNFTNDSGKIAAVVRSWEERFGARVVGLGFDTLHLSVAAPPTSPEHALWVAAEHFACCPDNIWQGSGTLTAYAEQILGVHSWSFWWD</sequence>
<accession>A0A1C6TH59</accession>